<reference evidence="2 3" key="1">
    <citation type="submission" date="2019-03" db="EMBL/GenBank/DDBJ databases">
        <title>Genomic Encyclopedia of Type Strains, Phase IV (KMG-IV): sequencing the most valuable type-strain genomes for metagenomic binning, comparative biology and taxonomic classification.</title>
        <authorList>
            <person name="Goeker M."/>
        </authorList>
    </citation>
    <scope>NUCLEOTIDE SEQUENCE [LARGE SCALE GENOMIC DNA]</scope>
    <source>
        <strain evidence="2 3">JA181</strain>
    </source>
</reference>
<evidence type="ECO:0000256" key="1">
    <source>
        <dbReference type="SAM" id="MobiDB-lite"/>
    </source>
</evidence>
<proteinExistence type="predicted"/>
<feature type="compositionally biased region" description="Basic and acidic residues" evidence="1">
    <location>
        <begin position="58"/>
        <end position="69"/>
    </location>
</feature>
<dbReference type="EMBL" id="SOEB01000005">
    <property type="protein sequence ID" value="TDX31171.1"/>
    <property type="molecule type" value="Genomic_DNA"/>
</dbReference>
<accession>A0A4R8FWA5</accession>
<sequence length="77" mass="8585">MAITRDFAPRLMPAPQAAHYLGVSESTLRKLGIQTLPLRGKRLYDRFDLDAFADNLERGEESDREEGACDRAFGVAS</sequence>
<name>A0A4R8FWA5_9RHOB</name>
<dbReference type="RefSeq" id="WP_134077395.1">
    <property type="nucleotide sequence ID" value="NZ_SOEB01000005.1"/>
</dbReference>
<organism evidence="2 3">
    <name type="scientific">Rhodovulum visakhapatnamense</name>
    <dbReference type="NCBI Taxonomy" id="364297"/>
    <lineage>
        <taxon>Bacteria</taxon>
        <taxon>Pseudomonadati</taxon>
        <taxon>Pseudomonadota</taxon>
        <taxon>Alphaproteobacteria</taxon>
        <taxon>Rhodobacterales</taxon>
        <taxon>Paracoccaceae</taxon>
        <taxon>Rhodovulum</taxon>
    </lineage>
</organism>
<evidence type="ECO:0008006" key="4">
    <source>
        <dbReference type="Google" id="ProtNLM"/>
    </source>
</evidence>
<protein>
    <recommendedName>
        <fullName evidence="4">Helix-turn-helix protein</fullName>
    </recommendedName>
</protein>
<gene>
    <name evidence="2" type="ORF">EV657_10517</name>
</gene>
<dbReference type="AlphaFoldDB" id="A0A4R8FWA5"/>
<feature type="region of interest" description="Disordered" evidence="1">
    <location>
        <begin position="58"/>
        <end position="77"/>
    </location>
</feature>
<dbReference type="Proteomes" id="UP000295484">
    <property type="component" value="Unassembled WGS sequence"/>
</dbReference>
<comment type="caution">
    <text evidence="2">The sequence shown here is derived from an EMBL/GenBank/DDBJ whole genome shotgun (WGS) entry which is preliminary data.</text>
</comment>
<evidence type="ECO:0000313" key="2">
    <source>
        <dbReference type="EMBL" id="TDX31171.1"/>
    </source>
</evidence>
<evidence type="ECO:0000313" key="3">
    <source>
        <dbReference type="Proteomes" id="UP000295484"/>
    </source>
</evidence>